<evidence type="ECO:0000313" key="3">
    <source>
        <dbReference type="EMBL" id="VFQ92438.1"/>
    </source>
</evidence>
<feature type="region of interest" description="Disordered" evidence="1">
    <location>
        <begin position="967"/>
        <end position="1023"/>
    </location>
</feature>
<feature type="compositionally biased region" description="Pro residues" evidence="1">
    <location>
        <begin position="129"/>
        <end position="148"/>
    </location>
</feature>
<sequence length="1236" mass="137775">MGISLERARICIEMDVSLAKPPKIHVRLGSRDLWLPCRYEEHTPYCGHCKRFGHPLSQCRKRHPSVTAPAAGVGQQGAGEHDWKRVTRKRQIPKKLSKSLPPPTSQYLKHIPLLATVQQLSSKPTTHPSTPPSHPNPPPKPVPNPPPLVVDTLVCPSTSWAHTNPMQTPSPQPPSSSFPPDLSFLQPSSNPCKDIIPFLPPPCPTLLLKSRDDIFTKDVTLSWENLHSEDEVDEEISPVSYHSDGELGAVPFISAPLAPLEMVTHQSPRVSMPLQPSLSNTPAIHPDTWDGFPTTGGMRGMANKLQAMKKALRTWNKLVFGNTHSNLIAAEEAASQTQADFELNPTEQNREAMQQANAKFILATNLEVQYWKQKANIKWMDKGDSNSKLFQAFVKGKRKKLTISHIIGSNGKGYYNLDDIKKAVSYFTNTFKKTHHPSVDPILPLIPLVLSPEDNSSFTSLPTLEEVKQAVWDLDDTSVGGPDGFNGKFFKTTWDTIKLDVLSASQEFFLGVPIPKAYGSTLLTLIPKTENSKKFDDFRPISLSTFMSKINTKLLANRSSIFLPKLLSPEQAAFQKGKSIDDNVLMAEEAFHLLDKKVLNTYMANFLWGQRKGKPKYHWKRWEYITKPEAAGGLGLKNIEDLQQAYTFKLWWKANHDTAATCFEEMYRQDPSLHPDGLMGGIDHSRVLSAVPLRTLITVVSSSRVPRPKGKKLKTVKNQKAVKGQIQKSSPVTVFETGPITSTGCLLLDVDFDEALRFVGEGYSVRRPHATNHVLSVTSRDAEVGVHVASMRYGLRFPPHDLIVQFLNFYRLLAGQLSPHSYYCFLIFLIKCHLKGVPWSLDLFRYMFKVSKVGAREGNSYAVVSSQAECGMAVIPTSLKLWKAKFVFLSGFPGDRHPFQARFPDYHTFIRHPRPNPTPELLAHAPKLLEGCRPNPPHVYTVCTEQNLAKVGILISLERQFELAEASLGSRPKHRLEESTSRPVDPESEEREEEEDGEVKTDEESGQSSCSEDVVDVEPFGGDMHPLEVVRRAKLLAQSQGREEEVHREPPSGNTSGFAATIPTRKWFRPGTKGRENFSKPRKRRLPGSPPPSSPPVAAHPSPEVRRLHCQRRSLLAAAPSLTARSSAADHGSQSSSRGHRLHYRRRSRRRLQHRHAKCRTLPNAAVSPSPESSAAVALSTAAILAVRCNAAVSPSSVVRRHRLQRCQSLLIAVELPLRHCRRRPSLSPHLAAAPS</sequence>
<evidence type="ECO:0000259" key="2">
    <source>
        <dbReference type="Pfam" id="PF04195"/>
    </source>
</evidence>
<dbReference type="PANTHER" id="PTHR46890:SF28">
    <property type="entry name" value="REVERSE TRANSCRIPTASE DOMAIN-CONTAINING PROTEIN"/>
    <property type="match status" value="1"/>
</dbReference>
<dbReference type="EMBL" id="OOIL02004558">
    <property type="protein sequence ID" value="VFQ92438.1"/>
    <property type="molecule type" value="Genomic_DNA"/>
</dbReference>
<name>A0A484MWS7_9ASTE</name>
<proteinExistence type="predicted"/>
<evidence type="ECO:0000256" key="1">
    <source>
        <dbReference type="SAM" id="MobiDB-lite"/>
    </source>
</evidence>
<evidence type="ECO:0000313" key="4">
    <source>
        <dbReference type="Proteomes" id="UP000595140"/>
    </source>
</evidence>
<feature type="region of interest" description="Disordered" evidence="1">
    <location>
        <begin position="67"/>
        <end position="106"/>
    </location>
</feature>
<protein>
    <recommendedName>
        <fullName evidence="2">Transposase (putative) gypsy type domain-containing protein</fullName>
    </recommendedName>
</protein>
<organism evidence="3 4">
    <name type="scientific">Cuscuta campestris</name>
    <dbReference type="NCBI Taxonomy" id="132261"/>
    <lineage>
        <taxon>Eukaryota</taxon>
        <taxon>Viridiplantae</taxon>
        <taxon>Streptophyta</taxon>
        <taxon>Embryophyta</taxon>
        <taxon>Tracheophyta</taxon>
        <taxon>Spermatophyta</taxon>
        <taxon>Magnoliopsida</taxon>
        <taxon>eudicotyledons</taxon>
        <taxon>Gunneridae</taxon>
        <taxon>Pentapetalae</taxon>
        <taxon>asterids</taxon>
        <taxon>lamiids</taxon>
        <taxon>Solanales</taxon>
        <taxon>Convolvulaceae</taxon>
        <taxon>Cuscuteae</taxon>
        <taxon>Cuscuta</taxon>
        <taxon>Cuscuta subgen. Grammica</taxon>
        <taxon>Cuscuta sect. Cleistogrammica</taxon>
    </lineage>
</organism>
<feature type="compositionally biased region" description="Basic residues" evidence="1">
    <location>
        <begin position="86"/>
        <end position="97"/>
    </location>
</feature>
<keyword evidence="4" id="KW-1185">Reference proteome</keyword>
<feature type="region of interest" description="Disordered" evidence="1">
    <location>
        <begin position="120"/>
        <end position="184"/>
    </location>
</feature>
<feature type="compositionally biased region" description="Acidic residues" evidence="1">
    <location>
        <begin position="986"/>
        <end position="997"/>
    </location>
</feature>
<feature type="domain" description="Transposase (putative) gypsy type" evidence="2">
    <location>
        <begin position="787"/>
        <end position="851"/>
    </location>
</feature>
<dbReference type="OrthoDB" id="1752359at2759"/>
<dbReference type="Pfam" id="PF04195">
    <property type="entry name" value="Transposase_28"/>
    <property type="match status" value="1"/>
</dbReference>
<feature type="compositionally biased region" description="Basic residues" evidence="1">
    <location>
        <begin position="1138"/>
        <end position="1154"/>
    </location>
</feature>
<dbReference type="PANTHER" id="PTHR46890">
    <property type="entry name" value="NON-LTR RETROLELEMENT REVERSE TRANSCRIPTASE-LIKE PROTEIN-RELATED"/>
    <property type="match status" value="1"/>
</dbReference>
<feature type="region of interest" description="Disordered" evidence="1">
    <location>
        <begin position="1038"/>
        <end position="1105"/>
    </location>
</feature>
<feature type="compositionally biased region" description="Basic and acidic residues" evidence="1">
    <location>
        <begin position="1041"/>
        <end position="1050"/>
    </location>
</feature>
<gene>
    <name evidence="3" type="ORF">CCAM_LOCUS34214</name>
</gene>
<reference evidence="3 4" key="1">
    <citation type="submission" date="2018-04" db="EMBL/GenBank/DDBJ databases">
        <authorList>
            <person name="Vogel A."/>
        </authorList>
    </citation>
    <scope>NUCLEOTIDE SEQUENCE [LARGE SCALE GENOMIC DNA]</scope>
</reference>
<feature type="compositionally biased region" description="Polar residues" evidence="1">
    <location>
        <begin position="155"/>
        <end position="167"/>
    </location>
</feature>
<dbReference type="InterPro" id="IPR007321">
    <property type="entry name" value="Transposase_28"/>
</dbReference>
<feature type="compositionally biased region" description="Low complexity" evidence="1">
    <location>
        <begin position="1126"/>
        <end position="1137"/>
    </location>
</feature>
<dbReference type="InterPro" id="IPR052343">
    <property type="entry name" value="Retrotransposon-Effector_Assoc"/>
</dbReference>
<accession>A0A484MWS7</accession>
<feature type="region of interest" description="Disordered" evidence="1">
    <location>
        <begin position="1120"/>
        <end position="1154"/>
    </location>
</feature>
<dbReference type="Proteomes" id="UP000595140">
    <property type="component" value="Unassembled WGS sequence"/>
</dbReference>
<dbReference type="AlphaFoldDB" id="A0A484MWS7"/>
<feature type="compositionally biased region" description="Pro residues" evidence="1">
    <location>
        <begin position="168"/>
        <end position="177"/>
    </location>
</feature>